<comment type="caution">
    <text evidence="7">The sequence shown here is derived from an EMBL/GenBank/DDBJ whole genome shotgun (WGS) entry which is preliminary data.</text>
</comment>
<dbReference type="Proteomes" id="UP000240509">
    <property type="component" value="Unassembled WGS sequence"/>
</dbReference>
<dbReference type="AlphaFoldDB" id="A0A2T4U5B4"/>
<dbReference type="PANTHER" id="PTHR42913:SF9">
    <property type="entry name" value="SLR1591 PROTEIN"/>
    <property type="match status" value="1"/>
</dbReference>
<dbReference type="PANTHER" id="PTHR42913">
    <property type="entry name" value="APOPTOSIS-INDUCING FACTOR 1"/>
    <property type="match status" value="1"/>
</dbReference>
<dbReference type="GO" id="GO:0003955">
    <property type="term" value="F:NAD(P)H dehydrogenase (quinone) activity"/>
    <property type="evidence" value="ECO:0007669"/>
    <property type="project" value="TreeGrafter"/>
</dbReference>
<evidence type="ECO:0000256" key="3">
    <source>
        <dbReference type="ARBA" id="ARBA00022630"/>
    </source>
</evidence>
<feature type="domain" description="FAD/NAD(P)-binding" evidence="6">
    <location>
        <begin position="3"/>
        <end position="281"/>
    </location>
</feature>
<accession>A0A2T4U5B4</accession>
<keyword evidence="3" id="KW-0285">Flavoprotein</keyword>
<evidence type="ECO:0000313" key="7">
    <source>
        <dbReference type="EMBL" id="PTL38555.1"/>
    </source>
</evidence>
<protein>
    <submittedName>
        <fullName evidence="7">Pyridine nucleotide-disulfide oxidoreductase</fullName>
    </submittedName>
</protein>
<keyword evidence="8" id="KW-1185">Reference proteome</keyword>
<evidence type="ECO:0000256" key="1">
    <source>
        <dbReference type="ARBA" id="ARBA00001974"/>
    </source>
</evidence>
<dbReference type="OrthoDB" id="9772934at2"/>
<dbReference type="GO" id="GO:0019646">
    <property type="term" value="P:aerobic electron transport chain"/>
    <property type="evidence" value="ECO:0007669"/>
    <property type="project" value="TreeGrafter"/>
</dbReference>
<dbReference type="PRINTS" id="PR00368">
    <property type="entry name" value="FADPNR"/>
</dbReference>
<reference evidence="7 8" key="1">
    <citation type="submission" date="2018-03" db="EMBL/GenBank/DDBJ databases">
        <title>Alkalicoccus saliphilus sp. nov., isolated from a mineral pool.</title>
        <authorList>
            <person name="Zhao B."/>
        </authorList>
    </citation>
    <scope>NUCLEOTIDE SEQUENCE [LARGE SCALE GENOMIC DNA]</scope>
    <source>
        <strain evidence="7 8">6AG</strain>
    </source>
</reference>
<dbReference type="RefSeq" id="WP_107585260.1">
    <property type="nucleotide sequence ID" value="NZ_PZJJ01000017.1"/>
</dbReference>
<dbReference type="InterPro" id="IPR036188">
    <property type="entry name" value="FAD/NAD-bd_sf"/>
</dbReference>
<comment type="similarity">
    <text evidence="2">Belongs to the NADH dehydrogenase family.</text>
</comment>
<keyword evidence="4" id="KW-0274">FAD</keyword>
<organism evidence="7 8">
    <name type="scientific">Alkalicoccus saliphilus</name>
    <dbReference type="NCBI Taxonomy" id="200989"/>
    <lineage>
        <taxon>Bacteria</taxon>
        <taxon>Bacillati</taxon>
        <taxon>Bacillota</taxon>
        <taxon>Bacilli</taxon>
        <taxon>Bacillales</taxon>
        <taxon>Bacillaceae</taxon>
        <taxon>Alkalicoccus</taxon>
    </lineage>
</organism>
<evidence type="ECO:0000259" key="6">
    <source>
        <dbReference type="Pfam" id="PF07992"/>
    </source>
</evidence>
<comment type="cofactor">
    <cofactor evidence="1">
        <name>FAD</name>
        <dbReference type="ChEBI" id="CHEBI:57692"/>
    </cofactor>
</comment>
<sequence>MQKLVLVGGGHAHLHVLNQLRENQIKGVDITLLSPSKYQYYSGMFSGYTEGFYTEDQMKVDLEQLAAEAGSAWLQGAVTSVDPVRKTLRTEQGETFAFDVVSFDIGSMMAGMKTPGAETYALPIKPNFRFVEAVEEARRAQRVLVVGGGAAGIEISASLHAWRQKHEMHGVVTLVSAGPLLEQKKQRVTSKMEHLLQQKGMDVRTNETITRIDKNSVITSTDQSIGFDALIWLTGPEAPDLFKHSDLPVDEKGYLLVENTLQVGEFPFIFGAGDCITLINHPDIDKAGVYAVKQGPVLYENLKAFFENGKKETFVPQNKYLSILSIGNGEGFLLYGNLSLHGKIAWHIKKRIDTNFVKQYQA</sequence>
<dbReference type="Pfam" id="PF07992">
    <property type="entry name" value="Pyr_redox_2"/>
    <property type="match status" value="1"/>
</dbReference>
<keyword evidence="5" id="KW-0560">Oxidoreductase</keyword>
<name>A0A2T4U5B4_9BACI</name>
<proteinExistence type="inferred from homology"/>
<dbReference type="EMBL" id="PZJJ01000017">
    <property type="protein sequence ID" value="PTL38555.1"/>
    <property type="molecule type" value="Genomic_DNA"/>
</dbReference>
<evidence type="ECO:0000256" key="2">
    <source>
        <dbReference type="ARBA" id="ARBA00005272"/>
    </source>
</evidence>
<dbReference type="Gene3D" id="3.50.50.100">
    <property type="match status" value="1"/>
</dbReference>
<dbReference type="InterPro" id="IPR051169">
    <property type="entry name" value="NADH-Q_oxidoreductase"/>
</dbReference>
<evidence type="ECO:0000313" key="8">
    <source>
        <dbReference type="Proteomes" id="UP000240509"/>
    </source>
</evidence>
<evidence type="ECO:0000256" key="5">
    <source>
        <dbReference type="ARBA" id="ARBA00023002"/>
    </source>
</evidence>
<dbReference type="InterPro" id="IPR023753">
    <property type="entry name" value="FAD/NAD-binding_dom"/>
</dbReference>
<evidence type="ECO:0000256" key="4">
    <source>
        <dbReference type="ARBA" id="ARBA00022827"/>
    </source>
</evidence>
<gene>
    <name evidence="7" type="ORF">C6Y45_10975</name>
</gene>
<dbReference type="SUPFAM" id="SSF51905">
    <property type="entry name" value="FAD/NAD(P)-binding domain"/>
    <property type="match status" value="2"/>
</dbReference>